<accession>A0AAN9BIS9</accession>
<evidence type="ECO:0000313" key="2">
    <source>
        <dbReference type="Proteomes" id="UP001374579"/>
    </source>
</evidence>
<dbReference type="PANTHER" id="PTHR33050">
    <property type="entry name" value="REVERSE TRANSCRIPTASE DOMAIN-CONTAINING PROTEIN"/>
    <property type="match status" value="1"/>
</dbReference>
<dbReference type="Proteomes" id="UP001374579">
    <property type="component" value="Unassembled WGS sequence"/>
</dbReference>
<dbReference type="EMBL" id="JBAMIC010000007">
    <property type="protein sequence ID" value="KAK7106242.1"/>
    <property type="molecule type" value="Genomic_DNA"/>
</dbReference>
<protein>
    <submittedName>
        <fullName evidence="1">Uncharacterized protein</fullName>
    </submittedName>
</protein>
<sequence length="200" mass="23316">MQSRQFNDRTEWKLNDVVFHRLKETLLNPEIDLFASRLNFQVKPFMSWGHDPEAYAVDAFEHNWSKWLIYAFPPFSLIQRVLMQWRRDRADGMLIVPLWPTAVWFPQLLRLLVQEPVILPKGKRLLTLPHSNAAHPLQRKLRLLACVLSGNLSRHEAFMERLKASSVLHGEVQPRNNMPVILRDGDPFVLNGQVIPCVPL</sequence>
<dbReference type="AlphaFoldDB" id="A0AAN9BIS9"/>
<reference evidence="1 2" key="1">
    <citation type="submission" date="2024-02" db="EMBL/GenBank/DDBJ databases">
        <title>Chromosome-scale genome assembly of the rough periwinkle Littorina saxatilis.</title>
        <authorList>
            <person name="De Jode A."/>
            <person name="Faria R."/>
            <person name="Formenti G."/>
            <person name="Sims Y."/>
            <person name="Smith T.P."/>
            <person name="Tracey A."/>
            <person name="Wood J.M.D."/>
            <person name="Zagrodzka Z.B."/>
            <person name="Johannesson K."/>
            <person name="Butlin R.K."/>
            <person name="Leder E.H."/>
        </authorList>
    </citation>
    <scope>NUCLEOTIDE SEQUENCE [LARGE SCALE GENOMIC DNA]</scope>
    <source>
        <strain evidence="1">Snail1</strain>
        <tissue evidence="1">Muscle</tissue>
    </source>
</reference>
<organism evidence="1 2">
    <name type="scientific">Littorina saxatilis</name>
    <dbReference type="NCBI Taxonomy" id="31220"/>
    <lineage>
        <taxon>Eukaryota</taxon>
        <taxon>Metazoa</taxon>
        <taxon>Spiralia</taxon>
        <taxon>Lophotrochozoa</taxon>
        <taxon>Mollusca</taxon>
        <taxon>Gastropoda</taxon>
        <taxon>Caenogastropoda</taxon>
        <taxon>Littorinimorpha</taxon>
        <taxon>Littorinoidea</taxon>
        <taxon>Littorinidae</taxon>
        <taxon>Littorina</taxon>
    </lineage>
</organism>
<comment type="caution">
    <text evidence="1">The sequence shown here is derived from an EMBL/GenBank/DDBJ whole genome shotgun (WGS) entry which is preliminary data.</text>
</comment>
<proteinExistence type="predicted"/>
<name>A0AAN9BIS9_9CAEN</name>
<keyword evidence="2" id="KW-1185">Reference proteome</keyword>
<gene>
    <name evidence="1" type="ORF">V1264_017518</name>
</gene>
<dbReference type="PANTHER" id="PTHR33050:SF7">
    <property type="entry name" value="RIBONUCLEASE H"/>
    <property type="match status" value="1"/>
</dbReference>
<dbReference type="InterPro" id="IPR052055">
    <property type="entry name" value="Hepadnavirus_pol/RT"/>
</dbReference>
<evidence type="ECO:0000313" key="1">
    <source>
        <dbReference type="EMBL" id="KAK7106242.1"/>
    </source>
</evidence>